<feature type="compositionally biased region" description="Low complexity" evidence="8">
    <location>
        <begin position="481"/>
        <end position="503"/>
    </location>
</feature>
<dbReference type="EMBL" id="LN483345">
    <property type="protein sequence ID" value="CDZ98403.1"/>
    <property type="molecule type" value="Genomic_DNA"/>
</dbReference>
<dbReference type="Gene3D" id="1.10.10.10">
    <property type="entry name" value="Winged helix-like DNA-binding domain superfamily/Winged helix DNA-binding domain"/>
    <property type="match status" value="1"/>
</dbReference>
<evidence type="ECO:0000259" key="9">
    <source>
        <dbReference type="Pfam" id="PF01399"/>
    </source>
</evidence>
<feature type="compositionally biased region" description="Low complexity" evidence="8">
    <location>
        <begin position="447"/>
        <end position="472"/>
    </location>
</feature>
<dbReference type="InterPro" id="IPR000717">
    <property type="entry name" value="PCI_dom"/>
</dbReference>
<dbReference type="PANTHER" id="PTHR10855">
    <property type="entry name" value="26S PROTEASOME NON-ATPASE REGULATORY SUBUNIT 12/COP9 SIGNALOSOME COMPLEX SUBUNIT 4"/>
    <property type="match status" value="1"/>
</dbReference>
<evidence type="ECO:0000259" key="10">
    <source>
        <dbReference type="Pfam" id="PF22241"/>
    </source>
</evidence>
<evidence type="ECO:0000256" key="1">
    <source>
        <dbReference type="ARBA" id="ARBA00004123"/>
    </source>
</evidence>
<evidence type="ECO:0000313" key="11">
    <source>
        <dbReference type="EMBL" id="CDZ98403.1"/>
    </source>
</evidence>
<comment type="subcellular location">
    <subcellularLocation>
        <location evidence="2">Cytoplasm</location>
    </subcellularLocation>
    <subcellularLocation>
        <location evidence="1">Nucleus</location>
    </subcellularLocation>
</comment>
<dbReference type="InterPro" id="IPR040134">
    <property type="entry name" value="PSMD12/CSN4"/>
</dbReference>
<keyword evidence="6" id="KW-0736">Signalosome</keyword>
<dbReference type="Pfam" id="PF01399">
    <property type="entry name" value="PCI"/>
    <property type="match status" value="1"/>
</dbReference>
<dbReference type="InterPro" id="IPR054559">
    <property type="entry name" value="PSMD12-CSN4-like_N"/>
</dbReference>
<evidence type="ECO:0000256" key="2">
    <source>
        <dbReference type="ARBA" id="ARBA00004496"/>
    </source>
</evidence>
<proteinExistence type="inferred from homology"/>
<dbReference type="PANTHER" id="PTHR10855:SF2">
    <property type="entry name" value="COP9 SIGNALOSOME COMPLEX SUBUNIT 4"/>
    <property type="match status" value="1"/>
</dbReference>
<accession>A0A0F7SL75</accession>
<name>A0A0F7SL75_PHARH</name>
<evidence type="ECO:0000256" key="5">
    <source>
        <dbReference type="ARBA" id="ARBA00022490"/>
    </source>
</evidence>
<keyword evidence="7" id="KW-0539">Nucleus</keyword>
<dbReference type="InterPro" id="IPR036388">
    <property type="entry name" value="WH-like_DNA-bd_sf"/>
</dbReference>
<dbReference type="FunFam" id="1.10.10.10:FF:000658">
    <property type="entry name" value="COP9 signalosome complex subunit 4, putative"/>
    <property type="match status" value="1"/>
</dbReference>
<reference evidence="11" key="1">
    <citation type="submission" date="2014-08" db="EMBL/GenBank/DDBJ databases">
        <authorList>
            <person name="Sharma Rahul"/>
            <person name="Thines Marco"/>
        </authorList>
    </citation>
    <scope>NUCLEOTIDE SEQUENCE</scope>
</reference>
<dbReference type="GO" id="GO:0005829">
    <property type="term" value="C:cytosol"/>
    <property type="evidence" value="ECO:0007669"/>
    <property type="project" value="TreeGrafter"/>
</dbReference>
<feature type="domain" description="PCI" evidence="9">
    <location>
        <begin position="324"/>
        <end position="386"/>
    </location>
</feature>
<evidence type="ECO:0000256" key="4">
    <source>
        <dbReference type="ARBA" id="ARBA00014881"/>
    </source>
</evidence>
<dbReference type="Pfam" id="PF22241">
    <property type="entry name" value="PSMD12-CSN4_N"/>
    <property type="match status" value="1"/>
</dbReference>
<organism evidence="11">
    <name type="scientific">Phaffia rhodozyma</name>
    <name type="common">Yeast</name>
    <name type="synonym">Xanthophyllomyces dendrorhous</name>
    <dbReference type="NCBI Taxonomy" id="264483"/>
    <lineage>
        <taxon>Eukaryota</taxon>
        <taxon>Fungi</taxon>
        <taxon>Dikarya</taxon>
        <taxon>Basidiomycota</taxon>
        <taxon>Agaricomycotina</taxon>
        <taxon>Tremellomycetes</taxon>
        <taxon>Cystofilobasidiales</taxon>
        <taxon>Mrakiaceae</taxon>
        <taxon>Phaffia</taxon>
    </lineage>
</organism>
<dbReference type="GO" id="GO:0008180">
    <property type="term" value="C:COP9 signalosome"/>
    <property type="evidence" value="ECO:0007669"/>
    <property type="project" value="UniProtKB-KW"/>
</dbReference>
<comment type="similarity">
    <text evidence="3">Belongs to the CSN4 family.</text>
</comment>
<sequence>MSLSTQLIEISDLPQKDRLPAYLEILPDLYSDPSPGLIDLVDHLVNDSSVSLVVGRQVYSEVVHALGNEKVGRPGEDRNEDLVKEVLQGILEKVGGNPGNYEEQTSLLRNQLATILEGEEEWLEAAQVLIAIPLDNSNMKMSDSEKLAHLVHIVRLLIEVGDNGQAQTYLNKASMFIHDCDDQPTRLAYKLCHARLLDFSRKFNEAALRYHELSWVPDLDADDRLQTLSAAVTCSILAPAGPARQRTLASLCRDDRTASLPTYTVLSKMFLENIIRPAEVVEFEKGLQVHQLAKLPAVKMMVDWEEDQDEPMEGVSKRMGPTTVLDRAVLEHNLLSCSKLYVNISFSGLGVLLDLAPAGAELLARKMIEQERLRGWIDQIDELIWFEGRDTDTVAQTTAGGLGDVEKIPLDFQGVSYTERWDTNIEVVTQKVEAIANMIKQRGLLIPTKPSTTSSTTLPSSIPSSSTINPTSTSPPPPVPLSSASSFPISTPSSTESPMEVSQ</sequence>
<feature type="region of interest" description="Disordered" evidence="8">
    <location>
        <begin position="447"/>
        <end position="503"/>
    </location>
</feature>
<dbReference type="SUPFAM" id="SSF46785">
    <property type="entry name" value="Winged helix' DNA-binding domain"/>
    <property type="match status" value="1"/>
</dbReference>
<dbReference type="InterPro" id="IPR036390">
    <property type="entry name" value="WH_DNA-bd_sf"/>
</dbReference>
<keyword evidence="5" id="KW-0963">Cytoplasm</keyword>
<evidence type="ECO:0000256" key="8">
    <source>
        <dbReference type="SAM" id="MobiDB-lite"/>
    </source>
</evidence>
<evidence type="ECO:0000256" key="7">
    <source>
        <dbReference type="ARBA" id="ARBA00023242"/>
    </source>
</evidence>
<evidence type="ECO:0000256" key="3">
    <source>
        <dbReference type="ARBA" id="ARBA00010417"/>
    </source>
</evidence>
<dbReference type="AlphaFoldDB" id="A0A0F7SL75"/>
<evidence type="ECO:0000256" key="6">
    <source>
        <dbReference type="ARBA" id="ARBA00022790"/>
    </source>
</evidence>
<protein>
    <recommendedName>
        <fullName evidence="4">COP9 signalosome complex subunit 4</fullName>
    </recommendedName>
</protein>
<feature type="domain" description="PSMD12/CSN4-like N-terminal" evidence="10">
    <location>
        <begin position="38"/>
        <end position="221"/>
    </location>
</feature>